<evidence type="ECO:0000256" key="1">
    <source>
        <dbReference type="SAM" id="MobiDB-lite"/>
    </source>
</evidence>
<keyword evidence="3" id="KW-1185">Reference proteome</keyword>
<feature type="compositionally biased region" description="Low complexity" evidence="1">
    <location>
        <begin position="1"/>
        <end position="14"/>
    </location>
</feature>
<comment type="caution">
    <text evidence="2">The sequence shown here is derived from an EMBL/GenBank/DDBJ whole genome shotgun (WGS) entry which is preliminary data.</text>
</comment>
<feature type="compositionally biased region" description="Basic and acidic residues" evidence="1">
    <location>
        <begin position="602"/>
        <end position="611"/>
    </location>
</feature>
<proteinExistence type="predicted"/>
<feature type="compositionally biased region" description="Basic residues" evidence="1">
    <location>
        <begin position="30"/>
        <end position="41"/>
    </location>
</feature>
<name>A0A1D1VEI2_RAMVA</name>
<feature type="region of interest" description="Disordered" evidence="1">
    <location>
        <begin position="1"/>
        <end position="89"/>
    </location>
</feature>
<protein>
    <submittedName>
        <fullName evidence="2">Uncharacterized protein</fullName>
    </submittedName>
</protein>
<sequence length="638" mass="71614">MYPITASTSSPSSINLPKKPEVGALPFNRKSNRGSKKSLHRPRMDQGDGGGSSPATRHTLTVTPTGSGSSSPLGGRDISSRKSSTSGEDLHSQLHDFAVSSLTYRDFFPKMREEGGTFSSPTYEEFGTLVERANEWLVNHREFDILNVECVEILAVHNSKTVDPNKASYYETSKDYTEFVRGFRMWLIPSSASEQTRSRGQRGGYIQYFDVVPECTHAGIVTIEYTKLSGLVEALNDKLRHSPINGDILTVQTLTLRFHSNEAVDSNRTCFSLHGHKQKIRLYFLRVFYIDFGDTSSRSKLECLEEIGLADFVPQILRHNTNARQMIEPLSSTVTRAGDWFIRYQEDGHPGLRIVALQTVVLHVKDAKNIDTQLTFYMAGGDGERYQYELRFVRLIYARQTRLDQERLPAFPRVFMKLFCPSQSLGNPSGGPLSDPPSHSQAKRHVKFGNVPDMVGRIQEWISEERPPIIGIETHGYSTYFGDEIIITAESPYLFDQGHEDKFWIQSIRVYYEGEYVESSHELPSPGSRKERRGSSLHRKQSVERKAAGVKGQGQASWPPLAPGSILAMDATKTSPTKEQLAIGVKLGLPVDSSGRNQRRASVHDLPRDNDLPEDETYAGFMKAERAKQAHDKDCVIC</sequence>
<dbReference type="Proteomes" id="UP000186922">
    <property type="component" value="Unassembled WGS sequence"/>
</dbReference>
<evidence type="ECO:0000313" key="3">
    <source>
        <dbReference type="Proteomes" id="UP000186922"/>
    </source>
</evidence>
<feature type="compositionally biased region" description="Low complexity" evidence="1">
    <location>
        <begin position="59"/>
        <end position="75"/>
    </location>
</feature>
<dbReference type="STRING" id="947166.A0A1D1VEI2"/>
<organism evidence="2 3">
    <name type="scientific">Ramazzottius varieornatus</name>
    <name type="common">Water bear</name>
    <name type="synonym">Tardigrade</name>
    <dbReference type="NCBI Taxonomy" id="947166"/>
    <lineage>
        <taxon>Eukaryota</taxon>
        <taxon>Metazoa</taxon>
        <taxon>Ecdysozoa</taxon>
        <taxon>Tardigrada</taxon>
        <taxon>Eutardigrada</taxon>
        <taxon>Parachela</taxon>
        <taxon>Hypsibioidea</taxon>
        <taxon>Ramazzottiidae</taxon>
        <taxon>Ramazzottius</taxon>
    </lineage>
</organism>
<accession>A0A1D1VEI2</accession>
<dbReference type="AlphaFoldDB" id="A0A1D1VEI2"/>
<feature type="region of interest" description="Disordered" evidence="1">
    <location>
        <begin position="593"/>
        <end position="613"/>
    </location>
</feature>
<gene>
    <name evidence="2" type="primary">RvY_08616</name>
    <name evidence="2" type="synonym">RvY_08616.1</name>
    <name evidence="2" type="ORF">RvY_08616-1</name>
</gene>
<dbReference type="OrthoDB" id="9992480at2759"/>
<dbReference type="EMBL" id="BDGG01000004">
    <property type="protein sequence ID" value="GAU97293.1"/>
    <property type="molecule type" value="Genomic_DNA"/>
</dbReference>
<feature type="region of interest" description="Disordered" evidence="1">
    <location>
        <begin position="519"/>
        <end position="563"/>
    </location>
</feature>
<evidence type="ECO:0000313" key="2">
    <source>
        <dbReference type="EMBL" id="GAU97293.1"/>
    </source>
</evidence>
<reference evidence="2 3" key="1">
    <citation type="journal article" date="2016" name="Nat. Commun.">
        <title>Extremotolerant tardigrade genome and improved radiotolerance of human cultured cells by tardigrade-unique protein.</title>
        <authorList>
            <person name="Hashimoto T."/>
            <person name="Horikawa D.D."/>
            <person name="Saito Y."/>
            <person name="Kuwahara H."/>
            <person name="Kozuka-Hata H."/>
            <person name="Shin-I T."/>
            <person name="Minakuchi Y."/>
            <person name="Ohishi K."/>
            <person name="Motoyama A."/>
            <person name="Aizu T."/>
            <person name="Enomoto A."/>
            <person name="Kondo K."/>
            <person name="Tanaka S."/>
            <person name="Hara Y."/>
            <person name="Koshikawa S."/>
            <person name="Sagara H."/>
            <person name="Miura T."/>
            <person name="Yokobori S."/>
            <person name="Miyagawa K."/>
            <person name="Suzuki Y."/>
            <person name="Kubo T."/>
            <person name="Oyama M."/>
            <person name="Kohara Y."/>
            <person name="Fujiyama A."/>
            <person name="Arakawa K."/>
            <person name="Katayama T."/>
            <person name="Toyoda A."/>
            <person name="Kunieda T."/>
        </authorList>
    </citation>
    <scope>NUCLEOTIDE SEQUENCE [LARGE SCALE GENOMIC DNA]</scope>
    <source>
        <strain evidence="2 3">YOKOZUNA-1</strain>
    </source>
</reference>
<feature type="compositionally biased region" description="Basic residues" evidence="1">
    <location>
        <begin position="530"/>
        <end position="540"/>
    </location>
</feature>